<evidence type="ECO:0000313" key="3">
    <source>
        <dbReference type="WBParaSite" id="nRc.2.0.1.t28697-RA"/>
    </source>
</evidence>
<reference evidence="3" key="1">
    <citation type="submission" date="2022-11" db="UniProtKB">
        <authorList>
            <consortium name="WormBaseParasite"/>
        </authorList>
    </citation>
    <scope>IDENTIFICATION</scope>
</reference>
<dbReference type="Proteomes" id="UP000887565">
    <property type="component" value="Unplaced"/>
</dbReference>
<dbReference type="WBParaSite" id="nRc.2.0.1.t28697-RA">
    <property type="protein sequence ID" value="nRc.2.0.1.t28697-RA"/>
    <property type="gene ID" value="nRc.2.0.1.g28697"/>
</dbReference>
<sequence length="60" mass="6647">MEVPTETDVIQIESEDKDVSTTDTTAPMMMTKTTSSLTPLSKNLSIVENIIMVNTRQTND</sequence>
<keyword evidence="2" id="KW-1185">Reference proteome</keyword>
<name>A0A915JS57_ROMCU</name>
<dbReference type="AlphaFoldDB" id="A0A915JS57"/>
<protein>
    <submittedName>
        <fullName evidence="3">Uncharacterized protein</fullName>
    </submittedName>
</protein>
<proteinExistence type="predicted"/>
<evidence type="ECO:0000313" key="2">
    <source>
        <dbReference type="Proteomes" id="UP000887565"/>
    </source>
</evidence>
<evidence type="ECO:0000256" key="1">
    <source>
        <dbReference type="SAM" id="MobiDB-lite"/>
    </source>
</evidence>
<organism evidence="2 3">
    <name type="scientific">Romanomermis culicivorax</name>
    <name type="common">Nematode worm</name>
    <dbReference type="NCBI Taxonomy" id="13658"/>
    <lineage>
        <taxon>Eukaryota</taxon>
        <taxon>Metazoa</taxon>
        <taxon>Ecdysozoa</taxon>
        <taxon>Nematoda</taxon>
        <taxon>Enoplea</taxon>
        <taxon>Dorylaimia</taxon>
        <taxon>Mermithida</taxon>
        <taxon>Mermithoidea</taxon>
        <taxon>Mermithidae</taxon>
        <taxon>Romanomermis</taxon>
    </lineage>
</organism>
<accession>A0A915JS57</accession>
<feature type="region of interest" description="Disordered" evidence="1">
    <location>
        <begin position="1"/>
        <end position="23"/>
    </location>
</feature>